<dbReference type="CDD" id="cd07560">
    <property type="entry name" value="Peptidase_S41_CPP"/>
    <property type="match status" value="1"/>
</dbReference>
<dbReference type="Gene3D" id="3.90.226.10">
    <property type="entry name" value="2-enoyl-CoA Hydratase, Chain A, domain 1"/>
    <property type="match status" value="1"/>
</dbReference>
<dbReference type="NCBIfam" id="TIGR00225">
    <property type="entry name" value="prc"/>
    <property type="match status" value="1"/>
</dbReference>
<dbReference type="PROSITE" id="PS50106">
    <property type="entry name" value="PDZ"/>
    <property type="match status" value="1"/>
</dbReference>
<keyword evidence="9" id="KW-1185">Reference proteome</keyword>
<dbReference type="InterPro" id="IPR001478">
    <property type="entry name" value="PDZ"/>
</dbReference>
<dbReference type="InterPro" id="IPR004447">
    <property type="entry name" value="Peptidase_S41A"/>
</dbReference>
<keyword evidence="6" id="KW-0812">Transmembrane</keyword>
<comment type="similarity">
    <text evidence="1 5">Belongs to the peptidase S41A family.</text>
</comment>
<dbReference type="SUPFAM" id="SSF50156">
    <property type="entry name" value="PDZ domain-like"/>
    <property type="match status" value="1"/>
</dbReference>
<evidence type="ECO:0000256" key="4">
    <source>
        <dbReference type="ARBA" id="ARBA00022825"/>
    </source>
</evidence>
<sequence length="376" mass="42169">MKNYKKILKPITAICIVFAWFFIGFKVRDYMIGSDIKYINEAKRLIESKYYGDMPQMDLKYLAVRGMLYNLGDKRANLLTPEIADRYLQYMDGNYGVIGISSDMEDGSFVVKGVRNGGPAEKAGILEGDKIVEIDGWKVRKDSTYSENAYRIIGPKNTAVKLVIERDGENLDFQVNRVQFQLLEAKMIHENIGYIKLSSFNLNAAELMKESLQEIKERNPKGIIWDLRDNSGGELNTAVTIINYFLSSGNIITTEYKDRKGATYAADSEKTIVDKFVPIVVLVNSSTMSAGEVSASAIQENERGILIGEKTYGKGTINSTYPLSDGALMELTDGAWYSAKMNSYNLIGVTPNIELKDEIKDNTDVILQRALEVLKK</sequence>
<evidence type="ECO:0000256" key="1">
    <source>
        <dbReference type="ARBA" id="ARBA00009179"/>
    </source>
</evidence>
<dbReference type="PANTHER" id="PTHR32060:SF22">
    <property type="entry name" value="CARBOXYL-TERMINAL-PROCESSING PEPTIDASE 3, CHLOROPLASTIC"/>
    <property type="match status" value="1"/>
</dbReference>
<gene>
    <name evidence="8" type="ordered locus">Clocel_1165</name>
</gene>
<dbReference type="GO" id="GO:0006508">
    <property type="term" value="P:proteolysis"/>
    <property type="evidence" value="ECO:0007669"/>
    <property type="project" value="UniProtKB-KW"/>
</dbReference>
<keyword evidence="4 5" id="KW-0720">Serine protease</keyword>
<dbReference type="RefSeq" id="WP_010076225.1">
    <property type="nucleotide sequence ID" value="NC_014393.1"/>
</dbReference>
<dbReference type="STRING" id="573061.Clocel_1165"/>
<keyword evidence="2 5" id="KW-0645">Protease</keyword>
<keyword evidence="3 5" id="KW-0378">Hydrolase</keyword>
<keyword evidence="6" id="KW-0472">Membrane</keyword>
<dbReference type="InterPro" id="IPR036034">
    <property type="entry name" value="PDZ_sf"/>
</dbReference>
<dbReference type="Pfam" id="PF03572">
    <property type="entry name" value="Peptidase_S41"/>
    <property type="match status" value="1"/>
</dbReference>
<dbReference type="EMBL" id="CP002160">
    <property type="protein sequence ID" value="ADL50921.1"/>
    <property type="molecule type" value="Genomic_DNA"/>
</dbReference>
<protein>
    <submittedName>
        <fullName evidence="8">Carboxyl-terminal protease</fullName>
    </submittedName>
</protein>
<dbReference type="GO" id="GO:0030288">
    <property type="term" value="C:outer membrane-bounded periplasmic space"/>
    <property type="evidence" value="ECO:0007669"/>
    <property type="project" value="TreeGrafter"/>
</dbReference>
<dbReference type="OrthoDB" id="9812068at2"/>
<feature type="transmembrane region" description="Helical" evidence="6">
    <location>
        <begin position="7"/>
        <end position="25"/>
    </location>
</feature>
<dbReference type="SMART" id="SM00245">
    <property type="entry name" value="TSPc"/>
    <property type="match status" value="1"/>
</dbReference>
<organism evidence="8 9">
    <name type="scientific">Clostridium cellulovorans (strain ATCC 35296 / DSM 3052 / OCM 3 / 743B)</name>
    <dbReference type="NCBI Taxonomy" id="573061"/>
    <lineage>
        <taxon>Bacteria</taxon>
        <taxon>Bacillati</taxon>
        <taxon>Bacillota</taxon>
        <taxon>Clostridia</taxon>
        <taxon>Eubacteriales</taxon>
        <taxon>Clostridiaceae</taxon>
        <taxon>Clostridium</taxon>
    </lineage>
</organism>
<dbReference type="AlphaFoldDB" id="D9SUL6"/>
<evidence type="ECO:0000256" key="3">
    <source>
        <dbReference type="ARBA" id="ARBA00022801"/>
    </source>
</evidence>
<reference evidence="8 9" key="1">
    <citation type="submission" date="2010-08" db="EMBL/GenBank/DDBJ databases">
        <title>Complete sequence of Clostridium cellulovorans 743B.</title>
        <authorList>
            <consortium name="US DOE Joint Genome Institute"/>
            <person name="Lucas S."/>
            <person name="Copeland A."/>
            <person name="Lapidus A."/>
            <person name="Cheng J.-F."/>
            <person name="Bruce D."/>
            <person name="Goodwin L."/>
            <person name="Pitluck S."/>
            <person name="Chertkov O."/>
            <person name="Detter J.C."/>
            <person name="Han C."/>
            <person name="Tapia R."/>
            <person name="Land M."/>
            <person name="Hauser L."/>
            <person name="Chang Y.-J."/>
            <person name="Jeffries C."/>
            <person name="Kyrpides N."/>
            <person name="Ivanova N."/>
            <person name="Mikhailova N."/>
            <person name="Hemme C.L."/>
            <person name="Woyke T."/>
        </authorList>
    </citation>
    <scope>NUCLEOTIDE SEQUENCE [LARGE SCALE GENOMIC DNA]</scope>
    <source>
        <strain evidence="9">ATCC 35296 / DSM 3052 / OCM 3 / 743B</strain>
    </source>
</reference>
<dbReference type="Proteomes" id="UP000002730">
    <property type="component" value="Chromosome"/>
</dbReference>
<evidence type="ECO:0000313" key="8">
    <source>
        <dbReference type="EMBL" id="ADL50921.1"/>
    </source>
</evidence>
<dbReference type="Gene3D" id="3.30.750.44">
    <property type="match status" value="1"/>
</dbReference>
<dbReference type="InterPro" id="IPR005151">
    <property type="entry name" value="Tail-specific_protease"/>
</dbReference>
<keyword evidence="6" id="KW-1133">Transmembrane helix</keyword>
<dbReference type="PANTHER" id="PTHR32060">
    <property type="entry name" value="TAIL-SPECIFIC PROTEASE"/>
    <property type="match status" value="1"/>
</dbReference>
<evidence type="ECO:0000256" key="6">
    <source>
        <dbReference type="SAM" id="Phobius"/>
    </source>
</evidence>
<dbReference type="eggNOG" id="COG0793">
    <property type="taxonomic scope" value="Bacteria"/>
</dbReference>
<dbReference type="Gene3D" id="2.30.42.10">
    <property type="match status" value="1"/>
</dbReference>
<evidence type="ECO:0000259" key="7">
    <source>
        <dbReference type="PROSITE" id="PS50106"/>
    </source>
</evidence>
<dbReference type="GO" id="GO:0007165">
    <property type="term" value="P:signal transduction"/>
    <property type="evidence" value="ECO:0007669"/>
    <property type="project" value="TreeGrafter"/>
</dbReference>
<proteinExistence type="inferred from homology"/>
<dbReference type="HOGENOM" id="CLU_017295_3_1_9"/>
<dbReference type="SMART" id="SM00228">
    <property type="entry name" value="PDZ"/>
    <property type="match status" value="1"/>
</dbReference>
<dbReference type="Pfam" id="PF13180">
    <property type="entry name" value="PDZ_2"/>
    <property type="match status" value="1"/>
</dbReference>
<name>D9SUL6_CLOC7</name>
<dbReference type="KEGG" id="ccb:Clocel_1165"/>
<dbReference type="SUPFAM" id="SSF52096">
    <property type="entry name" value="ClpP/crotonase"/>
    <property type="match status" value="1"/>
</dbReference>
<dbReference type="GO" id="GO:0004175">
    <property type="term" value="F:endopeptidase activity"/>
    <property type="evidence" value="ECO:0007669"/>
    <property type="project" value="TreeGrafter"/>
</dbReference>
<feature type="domain" description="PDZ" evidence="7">
    <location>
        <begin position="87"/>
        <end position="168"/>
    </location>
</feature>
<evidence type="ECO:0000256" key="5">
    <source>
        <dbReference type="RuleBase" id="RU004404"/>
    </source>
</evidence>
<dbReference type="GO" id="GO:0008236">
    <property type="term" value="F:serine-type peptidase activity"/>
    <property type="evidence" value="ECO:0007669"/>
    <property type="project" value="UniProtKB-KW"/>
</dbReference>
<evidence type="ECO:0000256" key="2">
    <source>
        <dbReference type="ARBA" id="ARBA00022670"/>
    </source>
</evidence>
<accession>D9SUL6</accession>
<evidence type="ECO:0000313" key="9">
    <source>
        <dbReference type="Proteomes" id="UP000002730"/>
    </source>
</evidence>
<dbReference type="InterPro" id="IPR029045">
    <property type="entry name" value="ClpP/crotonase-like_dom_sf"/>
</dbReference>